<protein>
    <submittedName>
        <fullName evidence="5">SAM-dependent methyltransferase</fullName>
    </submittedName>
</protein>
<evidence type="ECO:0000313" key="5">
    <source>
        <dbReference type="EMBL" id="PDQ21482.1"/>
    </source>
</evidence>
<keyword evidence="3" id="KW-0949">S-adenosyl-L-methionine</keyword>
<dbReference type="InterPro" id="IPR029063">
    <property type="entry name" value="SAM-dependent_MTases_sf"/>
</dbReference>
<dbReference type="CDD" id="cd02440">
    <property type="entry name" value="AdoMet_MTases"/>
    <property type="match status" value="1"/>
</dbReference>
<organism evidence="5 6">
    <name type="scientific">Mesorhizobium sanjuanii</name>
    <dbReference type="NCBI Taxonomy" id="2037900"/>
    <lineage>
        <taxon>Bacteria</taxon>
        <taxon>Pseudomonadati</taxon>
        <taxon>Pseudomonadota</taxon>
        <taxon>Alphaproteobacteria</taxon>
        <taxon>Hyphomicrobiales</taxon>
        <taxon>Phyllobacteriaceae</taxon>
        <taxon>Mesorhizobium</taxon>
    </lineage>
</organism>
<dbReference type="GO" id="GO:0008757">
    <property type="term" value="F:S-adenosylmethionine-dependent methyltransferase activity"/>
    <property type="evidence" value="ECO:0007669"/>
    <property type="project" value="InterPro"/>
</dbReference>
<dbReference type="Gene3D" id="3.40.50.150">
    <property type="entry name" value="Vaccinia Virus protein VP39"/>
    <property type="match status" value="1"/>
</dbReference>
<reference evidence="5 6" key="1">
    <citation type="submission" date="2017-09" db="EMBL/GenBank/DDBJ databases">
        <title>Mesorhizobum sanjuanii sp. nov. isolated from nodules of Lotus tenuis in saline-alkaline lowlands of Flooding Pampa.</title>
        <authorList>
            <person name="Sannazzaro A.I."/>
            <person name="Torres Tejerizo G.A."/>
            <person name="Fontana F."/>
            <person name="Cumpa Velazquez L.M."/>
            <person name="Hansen L."/>
            <person name="Pistorio M."/>
            <person name="Estrella M.J."/>
        </authorList>
    </citation>
    <scope>NUCLEOTIDE SEQUENCE [LARGE SCALE GENOMIC DNA]</scope>
    <source>
        <strain evidence="5 6">BSA136</strain>
    </source>
</reference>
<dbReference type="PANTHER" id="PTHR43464">
    <property type="entry name" value="METHYLTRANSFERASE"/>
    <property type="match status" value="1"/>
</dbReference>
<evidence type="ECO:0000256" key="3">
    <source>
        <dbReference type="ARBA" id="ARBA00022691"/>
    </source>
</evidence>
<evidence type="ECO:0000256" key="2">
    <source>
        <dbReference type="ARBA" id="ARBA00022679"/>
    </source>
</evidence>
<dbReference type="InterPro" id="IPR013216">
    <property type="entry name" value="Methyltransf_11"/>
</dbReference>
<evidence type="ECO:0000259" key="4">
    <source>
        <dbReference type="Pfam" id="PF08241"/>
    </source>
</evidence>
<accession>A0A2A6FI98</accession>
<comment type="caution">
    <text evidence="5">The sequence shown here is derived from an EMBL/GenBank/DDBJ whole genome shotgun (WGS) entry which is preliminary data.</text>
</comment>
<dbReference type="SUPFAM" id="SSF53335">
    <property type="entry name" value="S-adenosyl-L-methionine-dependent methyltransferases"/>
    <property type="match status" value="1"/>
</dbReference>
<name>A0A2A6FI98_9HYPH</name>
<dbReference type="EMBL" id="NWQG01000046">
    <property type="protein sequence ID" value="PDQ21482.1"/>
    <property type="molecule type" value="Genomic_DNA"/>
</dbReference>
<proteinExistence type="predicted"/>
<dbReference type="GO" id="GO:0032259">
    <property type="term" value="P:methylation"/>
    <property type="evidence" value="ECO:0007669"/>
    <property type="project" value="UniProtKB-KW"/>
</dbReference>
<dbReference type="AlphaFoldDB" id="A0A2A6FI98"/>
<dbReference type="Pfam" id="PF08241">
    <property type="entry name" value="Methyltransf_11"/>
    <property type="match status" value="1"/>
</dbReference>
<sequence length="287" mass="30783">MAGNKLLDWEGAVNWLLDQPDQAELARAAYFDQPTSVPARRYHGSAEFAELRRYLPKQPGRALDLGAGNGILSFALAVDGWQVTAVEPDPSALIGAGAIRALAKDTGTAIDVVEAFGEAIPLEAANYDLVIARQVLHHANDLGQFCREMARLARPGGLVITLRDHVISSPKQLPAFLAKHPLHHLYGGENAFEAGQYRDALTGAGLRISKELGSFASVINYDPMRPDQVRAAIADRVGGKLSFLAPPLRAGLSLLPLQAIGAVATLLDKRPGRLVSFICEKEVRDAG</sequence>
<dbReference type="PANTHER" id="PTHR43464:SF19">
    <property type="entry name" value="UBIQUINONE BIOSYNTHESIS O-METHYLTRANSFERASE, MITOCHONDRIAL"/>
    <property type="match status" value="1"/>
</dbReference>
<dbReference type="Proteomes" id="UP000219182">
    <property type="component" value="Unassembled WGS sequence"/>
</dbReference>
<keyword evidence="2 5" id="KW-0808">Transferase</keyword>
<evidence type="ECO:0000313" key="6">
    <source>
        <dbReference type="Proteomes" id="UP000219182"/>
    </source>
</evidence>
<gene>
    <name evidence="5" type="ORF">CN311_08930</name>
</gene>
<keyword evidence="1 5" id="KW-0489">Methyltransferase</keyword>
<keyword evidence="6" id="KW-1185">Reference proteome</keyword>
<feature type="domain" description="Methyltransferase type 11" evidence="4">
    <location>
        <begin position="63"/>
        <end position="160"/>
    </location>
</feature>
<evidence type="ECO:0000256" key="1">
    <source>
        <dbReference type="ARBA" id="ARBA00022603"/>
    </source>
</evidence>